<keyword evidence="3" id="KW-1185">Reference proteome</keyword>
<dbReference type="AlphaFoldDB" id="A0A072NX95"/>
<comment type="caution">
    <text evidence="2">The sequence shown here is derived from an EMBL/GenBank/DDBJ whole genome shotgun (WGS) entry which is preliminary data.</text>
</comment>
<accession>A0A072NX95</accession>
<dbReference type="Gene3D" id="1.25.40.20">
    <property type="entry name" value="Ankyrin repeat-containing domain"/>
    <property type="match status" value="1"/>
</dbReference>
<dbReference type="GeneID" id="25286230"/>
<name>A0A072NX95_9EURO</name>
<evidence type="ECO:0000256" key="1">
    <source>
        <dbReference type="SAM" id="MobiDB-lite"/>
    </source>
</evidence>
<evidence type="ECO:0000313" key="3">
    <source>
        <dbReference type="Proteomes" id="UP000027920"/>
    </source>
</evidence>
<dbReference type="RefSeq" id="XP_013255079.1">
    <property type="nucleotide sequence ID" value="XM_013399625.1"/>
</dbReference>
<evidence type="ECO:0000313" key="2">
    <source>
        <dbReference type="EMBL" id="KEF52489.1"/>
    </source>
</evidence>
<gene>
    <name evidence="2" type="ORF">A1O9_11331</name>
</gene>
<dbReference type="STRING" id="1182545.A0A072NX95"/>
<dbReference type="HOGENOM" id="CLU_467707_0_0_1"/>
<protein>
    <submittedName>
        <fullName evidence="2">Uncharacterized protein</fullName>
    </submittedName>
</protein>
<dbReference type="Proteomes" id="UP000027920">
    <property type="component" value="Unassembled WGS sequence"/>
</dbReference>
<feature type="compositionally biased region" description="Low complexity" evidence="1">
    <location>
        <begin position="285"/>
        <end position="302"/>
    </location>
</feature>
<reference evidence="2 3" key="1">
    <citation type="submission" date="2013-03" db="EMBL/GenBank/DDBJ databases">
        <title>The Genome Sequence of Exophiala aquamarina CBS 119918.</title>
        <authorList>
            <consortium name="The Broad Institute Genomics Platform"/>
            <person name="Cuomo C."/>
            <person name="de Hoog S."/>
            <person name="Gorbushina A."/>
            <person name="Walker B."/>
            <person name="Young S.K."/>
            <person name="Zeng Q."/>
            <person name="Gargeya S."/>
            <person name="Fitzgerald M."/>
            <person name="Haas B."/>
            <person name="Abouelleil A."/>
            <person name="Allen A.W."/>
            <person name="Alvarado L."/>
            <person name="Arachchi H.M."/>
            <person name="Berlin A.M."/>
            <person name="Chapman S.B."/>
            <person name="Gainer-Dewar J."/>
            <person name="Goldberg J."/>
            <person name="Griggs A."/>
            <person name="Gujja S."/>
            <person name="Hansen M."/>
            <person name="Howarth C."/>
            <person name="Imamovic A."/>
            <person name="Ireland A."/>
            <person name="Larimer J."/>
            <person name="McCowan C."/>
            <person name="Murphy C."/>
            <person name="Pearson M."/>
            <person name="Poon T.W."/>
            <person name="Priest M."/>
            <person name="Roberts A."/>
            <person name="Saif S."/>
            <person name="Shea T."/>
            <person name="Sisk P."/>
            <person name="Sykes S."/>
            <person name="Wortman J."/>
            <person name="Nusbaum C."/>
            <person name="Birren B."/>
        </authorList>
    </citation>
    <scope>NUCLEOTIDE SEQUENCE [LARGE SCALE GENOMIC DNA]</scope>
    <source>
        <strain evidence="2 3">CBS 119918</strain>
    </source>
</reference>
<dbReference type="InterPro" id="IPR036770">
    <property type="entry name" value="Ankyrin_rpt-contain_sf"/>
</dbReference>
<organism evidence="2 3">
    <name type="scientific">Exophiala aquamarina CBS 119918</name>
    <dbReference type="NCBI Taxonomy" id="1182545"/>
    <lineage>
        <taxon>Eukaryota</taxon>
        <taxon>Fungi</taxon>
        <taxon>Dikarya</taxon>
        <taxon>Ascomycota</taxon>
        <taxon>Pezizomycotina</taxon>
        <taxon>Eurotiomycetes</taxon>
        <taxon>Chaetothyriomycetidae</taxon>
        <taxon>Chaetothyriales</taxon>
        <taxon>Herpotrichiellaceae</taxon>
        <taxon>Exophiala</taxon>
    </lineage>
</organism>
<dbReference type="EMBL" id="AMGV01000017">
    <property type="protein sequence ID" value="KEF52489.1"/>
    <property type="molecule type" value="Genomic_DNA"/>
</dbReference>
<dbReference type="VEuPathDB" id="FungiDB:A1O9_11331"/>
<sequence>MWINAIYGDFVLVKRPSIQEIDPEGVEAVLTEAVKANEVAFVSKCLGDTPEELTDKLYFVALRDSTSAMVAQFLGAGKSIDLAHTETVFGLRRSTPLIVATAACNLEVMEYLLTRGCELYETGLADIEWPRPNFFWNALYYAVRTRNPQQRLNTILTLRNNRFDVTRLQFGQSQMCYLLERDKSESDCAIIDILEILKLPKHSLNSASKKKINLLGGGLLPHTYFVHTEVVYSAGLQETPLDALSCAGSEFDNGLLEYEAVDVSMKLEGDNYSLSTEQLPSAEDTPQTSSPSAQSSERSVASPAEDNKVMGGDYVCNPDCTCKMCDTCFGMIQTSFLNSNFVPDQDQSPTGVRLELQEELVSLYHENSGKFAGVADRTTGQVMGRLSKQFMVAYRRSIVPHDHSKQDSLWKYKLQTSIYGLREDAGAVGALLSTKDVFLQQAQEINPTKLYLNPHYLSWPGRNKDIPQNNISSGIVTYPDESVLDELAFVKPQIASSLKTTLKDYQILALAMMFEKENEVIQGANFPSLWQGRDFLGEKRYYNVFTKAFEEQDAELRRGGLIADDWDSRRHLLLWHLLHRQLP</sequence>
<proteinExistence type="predicted"/>
<dbReference type="OrthoDB" id="448448at2759"/>
<feature type="region of interest" description="Disordered" evidence="1">
    <location>
        <begin position="275"/>
        <end position="307"/>
    </location>
</feature>